<dbReference type="SUPFAM" id="SSF48452">
    <property type="entry name" value="TPR-like"/>
    <property type="match status" value="1"/>
</dbReference>
<protein>
    <recommendedName>
        <fullName evidence="3">Tetratricopeptide repeat protein</fullName>
    </recommendedName>
</protein>
<keyword evidence="2" id="KW-1185">Reference proteome</keyword>
<dbReference type="Proteomes" id="UP001500841">
    <property type="component" value="Unassembled WGS sequence"/>
</dbReference>
<gene>
    <name evidence="1" type="ORF">GCM10022392_02850</name>
</gene>
<dbReference type="PANTHER" id="PTHR12558">
    <property type="entry name" value="CELL DIVISION CYCLE 16,23,27"/>
    <property type="match status" value="1"/>
</dbReference>
<dbReference type="Gene3D" id="1.25.40.10">
    <property type="entry name" value="Tetratricopeptide repeat domain"/>
    <property type="match status" value="3"/>
</dbReference>
<dbReference type="InterPro" id="IPR019734">
    <property type="entry name" value="TPR_rpt"/>
</dbReference>
<evidence type="ECO:0008006" key="3">
    <source>
        <dbReference type="Google" id="ProtNLM"/>
    </source>
</evidence>
<accession>A0ABP7WBR1</accession>
<evidence type="ECO:0000313" key="2">
    <source>
        <dbReference type="Proteomes" id="UP001500841"/>
    </source>
</evidence>
<dbReference type="InterPro" id="IPR011990">
    <property type="entry name" value="TPR-like_helical_dom_sf"/>
</dbReference>
<dbReference type="EMBL" id="BAABCV010000001">
    <property type="protein sequence ID" value="GAA4085477.1"/>
    <property type="molecule type" value="Genomic_DNA"/>
</dbReference>
<proteinExistence type="predicted"/>
<dbReference type="Pfam" id="PF13432">
    <property type="entry name" value="TPR_16"/>
    <property type="match status" value="1"/>
</dbReference>
<organism evidence="1 2">
    <name type="scientific">Mucilaginibacter panaciglaebae</name>
    <dbReference type="NCBI Taxonomy" id="502331"/>
    <lineage>
        <taxon>Bacteria</taxon>
        <taxon>Pseudomonadati</taxon>
        <taxon>Bacteroidota</taxon>
        <taxon>Sphingobacteriia</taxon>
        <taxon>Sphingobacteriales</taxon>
        <taxon>Sphingobacteriaceae</taxon>
        <taxon>Mucilaginibacter</taxon>
    </lineage>
</organism>
<dbReference type="PANTHER" id="PTHR12558:SF13">
    <property type="entry name" value="CELL DIVISION CYCLE PROTEIN 27 HOMOLOG"/>
    <property type="match status" value="1"/>
</dbReference>
<dbReference type="SMART" id="SM00028">
    <property type="entry name" value="TPR"/>
    <property type="match status" value="5"/>
</dbReference>
<evidence type="ECO:0000313" key="1">
    <source>
        <dbReference type="EMBL" id="GAA4085477.1"/>
    </source>
</evidence>
<comment type="caution">
    <text evidence="1">The sequence shown here is derived from an EMBL/GenBank/DDBJ whole genome shotgun (WGS) entry which is preliminary data.</text>
</comment>
<reference evidence="2" key="1">
    <citation type="journal article" date="2019" name="Int. J. Syst. Evol. Microbiol.">
        <title>The Global Catalogue of Microorganisms (GCM) 10K type strain sequencing project: providing services to taxonomists for standard genome sequencing and annotation.</title>
        <authorList>
            <consortium name="The Broad Institute Genomics Platform"/>
            <consortium name="The Broad Institute Genome Sequencing Center for Infectious Disease"/>
            <person name="Wu L."/>
            <person name="Ma J."/>
        </authorList>
    </citation>
    <scope>NUCLEOTIDE SEQUENCE [LARGE SCALE GENOMIC DNA]</scope>
    <source>
        <strain evidence="2">JCM 17085</strain>
    </source>
</reference>
<sequence length="375" mass="42837">MTITLFNAPVTAQQTRKTDDGLLLQYYQNQQFKEALSYLKSIYTEPVSDVRELSNLAYTASMAGKLADAETYYQRVYYTDTTNLIALYNVAGINLRRGNAVRAAGYYQKYILKDSSNFWVYKQMAGISSQNYDEPRQLNYLKKANNIDPTEFDVASDLSDLFIKSDSLPQAEKVLNQALVADPENIVLLQSLLRLYSARKKWVETVKTGEQLLKLGDISISTNTKLGIAYYQLKNYQCGLETLLALPEAQQNETTCYYTGVCYKQLKDQKNAIVYLNKAVVASISPATATYYNEMADSYEALKQLNTALLTYKKALLYNDDPLTYYYLGALYDSKFGDKRNALKYYKKYIAGKPDKWQQGYINYSKQRIAELGRK</sequence>
<name>A0ABP7WBR1_9SPHI</name>